<comment type="caution">
    <text evidence="1">The sequence shown here is derived from an EMBL/GenBank/DDBJ whole genome shotgun (WGS) entry which is preliminary data.</text>
</comment>
<gene>
    <name evidence="1" type="ORF">GKZ89_08145</name>
</gene>
<accession>A0A7X2V4H1</accession>
<reference evidence="1 2" key="1">
    <citation type="journal article" date="2017" name="Int. J. Syst. Evol. Microbiol.">
        <title>Bacillus mangrovi sp. nov., isolated from a sediment sample from a mangrove forest.</title>
        <authorList>
            <person name="Gupta V."/>
            <person name="Singh P.K."/>
            <person name="Korpole S."/>
            <person name="Tanuku N.R.S."/>
            <person name="Pinnaka A.K."/>
        </authorList>
    </citation>
    <scope>NUCLEOTIDE SEQUENCE [LARGE SCALE GENOMIC DNA]</scope>
    <source>
        <strain evidence="1 2">KCTC 33872</strain>
    </source>
</reference>
<dbReference type="AlphaFoldDB" id="A0A7X2V4H1"/>
<dbReference type="Proteomes" id="UP000434639">
    <property type="component" value="Unassembled WGS sequence"/>
</dbReference>
<dbReference type="Pfam" id="PF13028">
    <property type="entry name" value="DUF3889"/>
    <property type="match status" value="1"/>
</dbReference>
<dbReference type="RefSeq" id="WP_155111902.1">
    <property type="nucleotide sequence ID" value="NZ_WMIB01000005.1"/>
</dbReference>
<dbReference type="OrthoDB" id="2377048at2"/>
<dbReference type="EMBL" id="WMIB01000005">
    <property type="protein sequence ID" value="MTH53385.1"/>
    <property type="molecule type" value="Genomic_DNA"/>
</dbReference>
<dbReference type="Gene3D" id="3.10.450.390">
    <property type="entry name" value="Protein of unknown function DUF3889"/>
    <property type="match status" value="1"/>
</dbReference>
<keyword evidence="2" id="KW-1185">Reference proteome</keyword>
<dbReference type="InterPro" id="IPR024987">
    <property type="entry name" value="DUF3889"/>
</dbReference>
<proteinExistence type="predicted"/>
<organism evidence="1 2">
    <name type="scientific">Metabacillus mangrovi</name>
    <dbReference type="NCBI Taxonomy" id="1491830"/>
    <lineage>
        <taxon>Bacteria</taxon>
        <taxon>Bacillati</taxon>
        <taxon>Bacillota</taxon>
        <taxon>Bacilli</taxon>
        <taxon>Bacillales</taxon>
        <taxon>Bacillaceae</taxon>
        <taxon>Metabacillus</taxon>
    </lineage>
</organism>
<name>A0A7X2V4H1_9BACI</name>
<protein>
    <submittedName>
        <fullName evidence="1">DUF3889 domain-containing protein</fullName>
    </submittedName>
</protein>
<sequence length="122" mass="13933">MKKLVISVAASLVLIYGWNLEKVSFSSGISAEAKTSLPDFKEIAKKEAQKMYPLSQVLMTQKIWEQQKKGKLQKHYQLTLAEGQQNKQVIAVIHYDLNQKKVVFVQVHEMPLRPPNSFGHLL</sequence>
<evidence type="ECO:0000313" key="2">
    <source>
        <dbReference type="Proteomes" id="UP000434639"/>
    </source>
</evidence>
<evidence type="ECO:0000313" key="1">
    <source>
        <dbReference type="EMBL" id="MTH53385.1"/>
    </source>
</evidence>